<dbReference type="RefSeq" id="WP_377603549.1">
    <property type="nucleotide sequence ID" value="NZ_JBHUME010000008.1"/>
</dbReference>
<organism evidence="3 4">
    <name type="scientific">Paenibacillus gansuensis</name>
    <dbReference type="NCBI Taxonomy" id="306542"/>
    <lineage>
        <taxon>Bacteria</taxon>
        <taxon>Bacillati</taxon>
        <taxon>Bacillota</taxon>
        <taxon>Bacilli</taxon>
        <taxon>Bacillales</taxon>
        <taxon>Paenibacillaceae</taxon>
        <taxon>Paenibacillus</taxon>
    </lineage>
</organism>
<proteinExistence type="predicted"/>
<keyword evidence="1" id="KW-0175">Coiled coil</keyword>
<dbReference type="Proteomes" id="UP001597541">
    <property type="component" value="Unassembled WGS sequence"/>
</dbReference>
<evidence type="ECO:0000256" key="1">
    <source>
        <dbReference type="SAM" id="Coils"/>
    </source>
</evidence>
<name>A0ABW5PEV4_9BACL</name>
<accession>A0ABW5PEV4</accession>
<keyword evidence="4" id="KW-1185">Reference proteome</keyword>
<comment type="caution">
    <text evidence="3">The sequence shown here is derived from an EMBL/GenBank/DDBJ whole genome shotgun (WGS) entry which is preliminary data.</text>
</comment>
<sequence length="192" mass="21061">MDKLKELLGEELYNQVVSKLGDAKADIVSDGRWFPKDKFDQLNEAKKQLDTDLKDRDKQLADLKKAAGDNEELKKQIETLQETNKTTKETYEGKLKEMSFTSAIKAAIAGEAHDPDIVSGLLDRTKLILSDDGKVSGLDEQLKGLKEAKPFLFTEKQPGQPQFSGAKPVDAGGGKPGSLQTLIENQILGGMN</sequence>
<dbReference type="InterPro" id="IPR009636">
    <property type="entry name" value="SCAF"/>
</dbReference>
<feature type="coiled-coil region" evidence="1">
    <location>
        <begin position="46"/>
        <end position="90"/>
    </location>
</feature>
<evidence type="ECO:0000256" key="2">
    <source>
        <dbReference type="SAM" id="MobiDB-lite"/>
    </source>
</evidence>
<dbReference type="EMBL" id="JBHUME010000008">
    <property type="protein sequence ID" value="MFD2613548.1"/>
    <property type="molecule type" value="Genomic_DNA"/>
</dbReference>
<dbReference type="Pfam" id="PF06810">
    <property type="entry name" value="Phage_scaffold"/>
    <property type="match status" value="1"/>
</dbReference>
<evidence type="ECO:0000313" key="3">
    <source>
        <dbReference type="EMBL" id="MFD2613548.1"/>
    </source>
</evidence>
<feature type="region of interest" description="Disordered" evidence="2">
    <location>
        <begin position="155"/>
        <end position="178"/>
    </location>
</feature>
<gene>
    <name evidence="3" type="ORF">ACFSUF_14040</name>
</gene>
<protein>
    <submittedName>
        <fullName evidence="3">Phage scaffolding protein</fullName>
    </submittedName>
</protein>
<evidence type="ECO:0000313" key="4">
    <source>
        <dbReference type="Proteomes" id="UP001597541"/>
    </source>
</evidence>
<reference evidence="4" key="1">
    <citation type="journal article" date="2019" name="Int. J. Syst. Evol. Microbiol.">
        <title>The Global Catalogue of Microorganisms (GCM) 10K type strain sequencing project: providing services to taxonomists for standard genome sequencing and annotation.</title>
        <authorList>
            <consortium name="The Broad Institute Genomics Platform"/>
            <consortium name="The Broad Institute Genome Sequencing Center for Infectious Disease"/>
            <person name="Wu L."/>
            <person name="Ma J."/>
        </authorList>
    </citation>
    <scope>NUCLEOTIDE SEQUENCE [LARGE SCALE GENOMIC DNA]</scope>
    <source>
        <strain evidence="4">KCTC 3950</strain>
    </source>
</reference>